<feature type="compositionally biased region" description="Gly residues" evidence="5">
    <location>
        <begin position="1"/>
        <end position="20"/>
    </location>
</feature>
<dbReference type="Pfam" id="PF11705">
    <property type="entry name" value="RNA_pol_3_Rpc31"/>
    <property type="match status" value="1"/>
</dbReference>
<keyword evidence="7" id="KW-1185">Reference proteome</keyword>
<dbReference type="HOGENOM" id="CLU_072641_1_0_1"/>
<comment type="subcellular location">
    <subcellularLocation>
        <location evidence="1 4">Nucleus</location>
    </subcellularLocation>
</comment>
<dbReference type="EMBL" id="GL629765">
    <property type="protein sequence ID" value="EFX03989.1"/>
    <property type="molecule type" value="Genomic_DNA"/>
</dbReference>
<keyword evidence="3 4" id="KW-0539">Nucleus</keyword>
<feature type="region of interest" description="Disordered" evidence="5">
    <location>
        <begin position="226"/>
        <end position="284"/>
    </location>
</feature>
<keyword evidence="6" id="KW-0804">Transcription</keyword>
<evidence type="ECO:0000313" key="6">
    <source>
        <dbReference type="EMBL" id="EFX03989.1"/>
    </source>
</evidence>
<feature type="region of interest" description="Disordered" evidence="5">
    <location>
        <begin position="1"/>
        <end position="35"/>
    </location>
</feature>
<evidence type="ECO:0000256" key="5">
    <source>
        <dbReference type="SAM" id="MobiDB-lite"/>
    </source>
</evidence>
<feature type="compositionally biased region" description="Gly residues" evidence="5">
    <location>
        <begin position="275"/>
        <end position="284"/>
    </location>
</feature>
<keyword evidence="6" id="KW-0240">DNA-directed RNA polymerase</keyword>
<dbReference type="AlphaFoldDB" id="F0XCB9"/>
<dbReference type="OrthoDB" id="5377312at2759"/>
<dbReference type="InParanoid" id="F0XCB9"/>
<evidence type="ECO:0000256" key="2">
    <source>
        <dbReference type="ARBA" id="ARBA00008352"/>
    </source>
</evidence>
<evidence type="ECO:0000256" key="1">
    <source>
        <dbReference type="ARBA" id="ARBA00004123"/>
    </source>
</evidence>
<name>F0XCB9_GROCL</name>
<dbReference type="GO" id="GO:0005666">
    <property type="term" value="C:RNA polymerase III complex"/>
    <property type="evidence" value="ECO:0007669"/>
    <property type="project" value="UniProtKB-UniRule"/>
</dbReference>
<accession>F0XCB9</accession>
<dbReference type="PANTHER" id="PTHR15367">
    <property type="entry name" value="DNA-DIRECTED RNA POLYMERASE III"/>
    <property type="match status" value="1"/>
</dbReference>
<sequence length="284" mass="31257">MSRGGRGGGRGGRRGGGLGLPWGDDPSMKADSKPVELFPPFSVPTAAPLAPQERQVVDRFLLMREQIHSSPLYTQTRIRKDGDGDGDGSGKAYGQDQINRQYGIRTKATLDPFTAVPLYSHRFEKQDRVLPDLTGRPFSKELFPPELWPTLDGIDDGRRLVRGSHTRRSLGGAQAGRRTLALSEVTTLRTAEEIFQRRSAAGGDDDTRKALEQLEKFKNVGLDNEDNVEFELVEDEGDYDEVEDEAYDDDEEGDYNAEAAFDNGDDDDYGDDFGDGGGGDDGVY</sequence>
<dbReference type="RefSeq" id="XP_014173471.1">
    <property type="nucleotide sequence ID" value="XM_014317996.1"/>
</dbReference>
<dbReference type="STRING" id="655863.F0XCB9"/>
<dbReference type="InterPro" id="IPR024661">
    <property type="entry name" value="RNA_pol_III_Rpc31"/>
</dbReference>
<dbReference type="GO" id="GO:0006383">
    <property type="term" value="P:transcription by RNA polymerase III"/>
    <property type="evidence" value="ECO:0007669"/>
    <property type="project" value="UniProtKB-UniRule"/>
</dbReference>
<dbReference type="eggNOG" id="ENOG502RZ0V">
    <property type="taxonomic scope" value="Eukaryota"/>
</dbReference>
<comment type="similarity">
    <text evidence="2 4">Belongs to the eukaryotic RPC7 RNA polymerase subunit family.</text>
</comment>
<evidence type="ECO:0000313" key="7">
    <source>
        <dbReference type="Proteomes" id="UP000007796"/>
    </source>
</evidence>
<feature type="compositionally biased region" description="Acidic residues" evidence="5">
    <location>
        <begin position="263"/>
        <end position="274"/>
    </location>
</feature>
<dbReference type="Proteomes" id="UP000007796">
    <property type="component" value="Unassembled WGS sequence"/>
</dbReference>
<feature type="compositionally biased region" description="Acidic residues" evidence="5">
    <location>
        <begin position="226"/>
        <end position="255"/>
    </location>
</feature>
<protein>
    <recommendedName>
        <fullName evidence="4">DNA-directed RNA polymerase III subunit</fullName>
    </recommendedName>
</protein>
<feature type="region of interest" description="Disordered" evidence="5">
    <location>
        <begin position="73"/>
        <end position="97"/>
    </location>
</feature>
<dbReference type="GeneID" id="25982049"/>
<evidence type="ECO:0000256" key="4">
    <source>
        <dbReference type="PIRNR" id="PIRNR000777"/>
    </source>
</evidence>
<dbReference type="PANTHER" id="PTHR15367:SF2">
    <property type="entry name" value="DNA-DIRECTED RNA POLYMERASE III SUBUNIT"/>
    <property type="match status" value="1"/>
</dbReference>
<evidence type="ECO:0000256" key="3">
    <source>
        <dbReference type="ARBA" id="ARBA00023242"/>
    </source>
</evidence>
<reference evidence="6 7" key="1">
    <citation type="journal article" date="2011" name="Proc. Natl. Acad. Sci. U.S.A.">
        <title>Genome and transcriptome analyses of the mountain pine beetle-fungal symbiont Grosmannia clavigera, a lodgepole pine pathogen.</title>
        <authorList>
            <person name="DiGuistini S."/>
            <person name="Wang Y."/>
            <person name="Liao N.Y."/>
            <person name="Taylor G."/>
            <person name="Tanguay P."/>
            <person name="Feau N."/>
            <person name="Henrissat B."/>
            <person name="Chan S.K."/>
            <person name="Hesse-Orce U."/>
            <person name="Alamouti S.M."/>
            <person name="Tsui C.K.M."/>
            <person name="Docking R.T."/>
            <person name="Levasseur A."/>
            <person name="Haridas S."/>
            <person name="Robertson G."/>
            <person name="Birol I."/>
            <person name="Holt R.A."/>
            <person name="Marra M.A."/>
            <person name="Hamelin R.C."/>
            <person name="Hirst M."/>
            <person name="Jones S.J.M."/>
            <person name="Bohlmann J."/>
            <person name="Breuil C."/>
        </authorList>
    </citation>
    <scope>NUCLEOTIDE SEQUENCE [LARGE SCALE GENOMIC DNA]</scope>
    <source>
        <strain evidence="7">kw1407 / UAMH 11150</strain>
    </source>
</reference>
<organism evidence="7">
    <name type="scientific">Grosmannia clavigera (strain kw1407 / UAMH 11150)</name>
    <name type="common">Blue stain fungus</name>
    <name type="synonym">Graphiocladiella clavigera</name>
    <dbReference type="NCBI Taxonomy" id="655863"/>
    <lineage>
        <taxon>Eukaryota</taxon>
        <taxon>Fungi</taxon>
        <taxon>Dikarya</taxon>
        <taxon>Ascomycota</taxon>
        <taxon>Pezizomycotina</taxon>
        <taxon>Sordariomycetes</taxon>
        <taxon>Sordariomycetidae</taxon>
        <taxon>Ophiostomatales</taxon>
        <taxon>Ophiostomataceae</taxon>
        <taxon>Leptographium</taxon>
    </lineage>
</organism>
<comment type="function">
    <text evidence="4">DNA-dependent RNA polymerase catalyzes the transcription of DNA into RNA using the four ribonucleoside triphosphates as substrates. Specific peripheric component of RNA polymerase III which synthesizes small RNAs, such as 5S rRNA and tRNAs.</text>
</comment>
<gene>
    <name evidence="6" type="ORF">CMQ_917</name>
</gene>
<dbReference type="PIRSF" id="PIRSF000777">
    <property type="entry name" value="RNA_polIII_C31"/>
    <property type="match status" value="1"/>
</dbReference>
<comment type="subunit">
    <text evidence="4">Component of the RNA polymerase III (Pol III) complex.</text>
</comment>
<proteinExistence type="inferred from homology"/>